<evidence type="ECO:0000313" key="1">
    <source>
        <dbReference type="EMBL" id="MPM69300.1"/>
    </source>
</evidence>
<reference evidence="1" key="1">
    <citation type="submission" date="2019-08" db="EMBL/GenBank/DDBJ databases">
        <authorList>
            <person name="Kucharzyk K."/>
            <person name="Murdoch R.W."/>
            <person name="Higgins S."/>
            <person name="Loffler F."/>
        </authorList>
    </citation>
    <scope>NUCLEOTIDE SEQUENCE</scope>
</reference>
<gene>
    <name evidence="1" type="ORF">SDC9_116245</name>
</gene>
<organism evidence="1">
    <name type="scientific">bioreactor metagenome</name>
    <dbReference type="NCBI Taxonomy" id="1076179"/>
    <lineage>
        <taxon>unclassified sequences</taxon>
        <taxon>metagenomes</taxon>
        <taxon>ecological metagenomes</taxon>
    </lineage>
</organism>
<protein>
    <submittedName>
        <fullName evidence="1">Uncharacterized protein</fullName>
    </submittedName>
</protein>
<sequence>MSLSDVSVHSCIHPDYVPLIMDDTLRYLVRRLEQLSSDYYNGMLDVVEYVELRSGGLSFDDRSSQAYSQCRKALVYLIDSLDYIRSISNGEIFDFLNGGVIRD</sequence>
<dbReference type="EMBL" id="VSSQ01022780">
    <property type="protein sequence ID" value="MPM69300.1"/>
    <property type="molecule type" value="Genomic_DNA"/>
</dbReference>
<name>A0A645BV27_9ZZZZ</name>
<accession>A0A645BV27</accession>
<dbReference type="AlphaFoldDB" id="A0A645BV27"/>
<proteinExistence type="predicted"/>
<comment type="caution">
    <text evidence="1">The sequence shown here is derived from an EMBL/GenBank/DDBJ whole genome shotgun (WGS) entry which is preliminary data.</text>
</comment>